<keyword evidence="2" id="KW-0862">Zinc</keyword>
<protein>
    <recommendedName>
        <fullName evidence="2">Protein FAR1-RELATED SEQUENCE</fullName>
    </recommendedName>
</protein>
<dbReference type="PANTHER" id="PTHR31669">
    <property type="entry name" value="PROTEIN FAR1-RELATED SEQUENCE 10-RELATED"/>
    <property type="match status" value="1"/>
</dbReference>
<dbReference type="InterPro" id="IPR004330">
    <property type="entry name" value="FAR1_DNA_bnd_dom"/>
</dbReference>
<dbReference type="OrthoDB" id="689210at2759"/>
<dbReference type="AlphaFoldDB" id="A0A835DZC6"/>
<keyword evidence="2" id="KW-0539">Nucleus</keyword>
<proteinExistence type="inferred from homology"/>
<gene>
    <name evidence="4" type="ORF">HU200_058240</name>
</gene>
<comment type="similarity">
    <text evidence="2">Belongs to the FHY3/FAR1 family.</text>
</comment>
<comment type="caution">
    <text evidence="4">The sequence shown here is derived from an EMBL/GenBank/DDBJ whole genome shotgun (WGS) entry which is preliminary data.</text>
</comment>
<name>A0A835DZC6_9POAL</name>
<evidence type="ECO:0000313" key="5">
    <source>
        <dbReference type="Proteomes" id="UP000636709"/>
    </source>
</evidence>
<evidence type="ECO:0000256" key="1">
    <source>
        <dbReference type="PROSITE-ProRule" id="PRU00325"/>
    </source>
</evidence>
<dbReference type="EMBL" id="JACEFO010002453">
    <property type="protein sequence ID" value="KAF8659777.1"/>
    <property type="molecule type" value="Genomic_DNA"/>
</dbReference>
<reference evidence="4" key="1">
    <citation type="submission" date="2020-07" db="EMBL/GenBank/DDBJ databases">
        <title>Genome sequence and genetic diversity analysis of an under-domesticated orphan crop, white fonio (Digitaria exilis).</title>
        <authorList>
            <person name="Bennetzen J.L."/>
            <person name="Chen S."/>
            <person name="Ma X."/>
            <person name="Wang X."/>
            <person name="Yssel A.E.J."/>
            <person name="Chaluvadi S.R."/>
            <person name="Johnson M."/>
            <person name="Gangashetty P."/>
            <person name="Hamidou F."/>
            <person name="Sanogo M.D."/>
            <person name="Zwaenepoel A."/>
            <person name="Wallace J."/>
            <person name="Van De Peer Y."/>
            <person name="Van Deynze A."/>
        </authorList>
    </citation>
    <scope>NUCLEOTIDE SEQUENCE</scope>
    <source>
        <tissue evidence="4">Leaves</tissue>
    </source>
</reference>
<feature type="domain" description="SWIM-type" evidence="3">
    <location>
        <begin position="523"/>
        <end position="559"/>
    </location>
</feature>
<dbReference type="GO" id="GO:0006355">
    <property type="term" value="P:regulation of DNA-templated transcription"/>
    <property type="evidence" value="ECO:0007669"/>
    <property type="project" value="UniProtKB-UniRule"/>
</dbReference>
<dbReference type="PANTHER" id="PTHR31669:SF307">
    <property type="entry name" value="PROTEIN FAR1-RELATED SEQUENCE"/>
    <property type="match status" value="1"/>
</dbReference>
<dbReference type="PROSITE" id="PS50966">
    <property type="entry name" value="ZF_SWIM"/>
    <property type="match status" value="1"/>
</dbReference>
<dbReference type="InterPro" id="IPR018289">
    <property type="entry name" value="MULE_transposase_dom"/>
</dbReference>
<dbReference type="InterPro" id="IPR007527">
    <property type="entry name" value="Znf_SWIM"/>
</dbReference>
<keyword evidence="2" id="KW-0479">Metal-binding</keyword>
<keyword evidence="5" id="KW-1185">Reference proteome</keyword>
<dbReference type="InterPro" id="IPR031052">
    <property type="entry name" value="FHY3/FAR1"/>
</dbReference>
<comment type="subcellular location">
    <subcellularLocation>
        <location evidence="2">Nucleus</location>
    </subcellularLocation>
</comment>
<sequence>MMSTMERALRSSSTRKTEHIFEPILGLVFDSREEAREFYNLYSWEVGFGVKLNNSRTGTKKNNKIDGDEEYRSMQGYDPRVKSKTKRCGCPAKIQLLRTDDHGWYISSFVKNHNHPLSVTCGQKREWNSHKMIDQSTKDTIKYLRQNNVSLTRIHCILSSMFGSMGDVPWTKRSLRTVCDQITRDQMGDDIRKTMEIFKEMHAEDPGFQFSVDPSRKGRIKTLMWCSGRSQDQYACFGDVVTFDTTYCTNIYKMPFGLFVGVNNHFQTTIFAGVLMTREKTNSFEWVFREFLRLMGGKAPKTILTDQCKAMTTAIGIVMPDTYHLWCKWHVMKKIRESLGPLYTKNRKFRDDFWLVVNGMLTEDEFERGWNYLVTNYNLHNSGFMIRTYECRHKWAKPWAKDKYCARMSSTQRSESANFMLKRFVPRNSSMNHFVSQYNRLLFDRDREEDIAEDKTKQLVVVHERLWAVERHALSIYTKAAFELFRKEVDKASNYILTARDGNVFTISHDNPAKRKAWARVHFKVEILDNGAKFVCQCGLYEHFGMLCCHALRVSSFISQTICTISMFSEPTFNLILCEFILLTTLKNDMVLAATTTSANCTLLS</sequence>
<accession>A0A835DZC6</accession>
<organism evidence="4 5">
    <name type="scientific">Digitaria exilis</name>
    <dbReference type="NCBI Taxonomy" id="1010633"/>
    <lineage>
        <taxon>Eukaryota</taxon>
        <taxon>Viridiplantae</taxon>
        <taxon>Streptophyta</taxon>
        <taxon>Embryophyta</taxon>
        <taxon>Tracheophyta</taxon>
        <taxon>Spermatophyta</taxon>
        <taxon>Magnoliopsida</taxon>
        <taxon>Liliopsida</taxon>
        <taxon>Poales</taxon>
        <taxon>Poaceae</taxon>
        <taxon>PACMAD clade</taxon>
        <taxon>Panicoideae</taxon>
        <taxon>Panicodae</taxon>
        <taxon>Paniceae</taxon>
        <taxon>Anthephorinae</taxon>
        <taxon>Digitaria</taxon>
    </lineage>
</organism>
<dbReference type="Pfam" id="PF03101">
    <property type="entry name" value="FAR1"/>
    <property type="match status" value="1"/>
</dbReference>
<dbReference type="GO" id="GO:0005634">
    <property type="term" value="C:nucleus"/>
    <property type="evidence" value="ECO:0007669"/>
    <property type="project" value="UniProtKB-SubCell"/>
</dbReference>
<comment type="function">
    <text evidence="2">Putative transcription activator involved in regulating light control of development.</text>
</comment>
<dbReference type="Proteomes" id="UP000636709">
    <property type="component" value="Unassembled WGS sequence"/>
</dbReference>
<evidence type="ECO:0000259" key="3">
    <source>
        <dbReference type="PROSITE" id="PS50966"/>
    </source>
</evidence>
<evidence type="ECO:0000256" key="2">
    <source>
        <dbReference type="RuleBase" id="RU367018"/>
    </source>
</evidence>
<evidence type="ECO:0000313" key="4">
    <source>
        <dbReference type="EMBL" id="KAF8659777.1"/>
    </source>
</evidence>
<dbReference type="Pfam" id="PF10551">
    <property type="entry name" value="MULE"/>
    <property type="match status" value="1"/>
</dbReference>
<keyword evidence="1 2" id="KW-0863">Zinc-finger</keyword>
<dbReference type="GO" id="GO:0008270">
    <property type="term" value="F:zinc ion binding"/>
    <property type="evidence" value="ECO:0007669"/>
    <property type="project" value="UniProtKB-UniRule"/>
</dbReference>